<evidence type="ECO:0000313" key="10">
    <source>
        <dbReference type="Proteomes" id="UP001302812"/>
    </source>
</evidence>
<keyword evidence="3" id="KW-0813">Transport</keyword>
<evidence type="ECO:0008006" key="11">
    <source>
        <dbReference type="Google" id="ProtNLM"/>
    </source>
</evidence>
<reference evidence="9" key="2">
    <citation type="submission" date="2023-05" db="EMBL/GenBank/DDBJ databases">
        <authorList>
            <consortium name="Lawrence Berkeley National Laboratory"/>
            <person name="Steindorff A."/>
            <person name="Hensen N."/>
            <person name="Bonometti L."/>
            <person name="Westerberg I."/>
            <person name="Brannstrom I.O."/>
            <person name="Guillou S."/>
            <person name="Cros-Aarteil S."/>
            <person name="Calhoun S."/>
            <person name="Haridas S."/>
            <person name="Kuo A."/>
            <person name="Mondo S."/>
            <person name="Pangilinan J."/>
            <person name="Riley R."/>
            <person name="Labutti K."/>
            <person name="Andreopoulos B."/>
            <person name="Lipzen A."/>
            <person name="Chen C."/>
            <person name="Yanf M."/>
            <person name="Daum C."/>
            <person name="Ng V."/>
            <person name="Clum A."/>
            <person name="Ohm R."/>
            <person name="Martin F."/>
            <person name="Silar P."/>
            <person name="Natvig D."/>
            <person name="Lalanne C."/>
            <person name="Gautier V."/>
            <person name="Ament-Velasquez S.L."/>
            <person name="Kruys A."/>
            <person name="Hutchinson M.I."/>
            <person name="Powell A.J."/>
            <person name="Barry K."/>
            <person name="Miller A.N."/>
            <person name="Grigoriev I.V."/>
            <person name="Debuchy R."/>
            <person name="Gladieux P."/>
            <person name="Thoren M.H."/>
            <person name="Johannesson H."/>
        </authorList>
    </citation>
    <scope>NUCLEOTIDE SEQUENCE</scope>
    <source>
        <strain evidence="9">CBS 508.74</strain>
    </source>
</reference>
<keyword evidence="6" id="KW-0249">Electron transport</keyword>
<evidence type="ECO:0000256" key="3">
    <source>
        <dbReference type="ARBA" id="ARBA00022448"/>
    </source>
</evidence>
<keyword evidence="5" id="KW-0999">Mitochondrion inner membrane</keyword>
<keyword evidence="10" id="KW-1185">Reference proteome</keyword>
<evidence type="ECO:0000256" key="8">
    <source>
        <dbReference type="ARBA" id="ARBA00023136"/>
    </source>
</evidence>
<comment type="similarity">
    <text evidence="2">Belongs to the complex I NDUFA5 subunit family.</text>
</comment>
<dbReference type="PANTHER" id="PTHR12653">
    <property type="entry name" value="NADH-UBIQUINONE OXIDOREDUCTASE 13 KD-B SUBUNIT"/>
    <property type="match status" value="1"/>
</dbReference>
<gene>
    <name evidence="9" type="ORF">N656DRAFT_798500</name>
</gene>
<dbReference type="RefSeq" id="XP_064669723.1">
    <property type="nucleotide sequence ID" value="XM_064817765.1"/>
</dbReference>
<keyword evidence="8" id="KW-0472">Membrane</keyword>
<dbReference type="GO" id="GO:0022904">
    <property type="term" value="P:respiratory electron transport chain"/>
    <property type="evidence" value="ECO:0007669"/>
    <property type="project" value="InterPro"/>
</dbReference>
<sequence>MRATLRLFASVRPAAAKYLEAGTPTGLTGLYTHASPRSTLLYLYTSTLDKLKAAPEHSVYRQSVEAVTKHRLAIVEAAVPPGYDEWAEKARKLLEDHPEQFSIRSSASLTGAAAARVEKAGQAFIVRHLPKEVDIREQEWDGELDEGPELEGSRTLEERQDLRLNFERVDLGGHDMVEWEPEPQLTADQIEEIETKIGAGLIEEVIQVAEGELKLVDTMLQAKVWEPLEEQPAEGQWSYFERKP</sequence>
<comment type="caution">
    <text evidence="9">The sequence shown here is derived from an EMBL/GenBank/DDBJ whole genome shotgun (WGS) entry which is preliminary data.</text>
</comment>
<evidence type="ECO:0000256" key="1">
    <source>
        <dbReference type="ARBA" id="ARBA00004443"/>
    </source>
</evidence>
<dbReference type="AlphaFoldDB" id="A0AAN6TD08"/>
<dbReference type="Pfam" id="PF04716">
    <property type="entry name" value="ETC_C1_NDUFA5"/>
    <property type="match status" value="1"/>
</dbReference>
<keyword evidence="7" id="KW-0496">Mitochondrion</keyword>
<evidence type="ECO:0000256" key="6">
    <source>
        <dbReference type="ARBA" id="ARBA00022982"/>
    </source>
</evidence>
<protein>
    <recommendedName>
        <fullName evidence="11">NADH-ubiquinone oxidoreductase 29.9 kDa subunit</fullName>
    </recommendedName>
</protein>
<dbReference type="Proteomes" id="UP001302812">
    <property type="component" value="Unassembled WGS sequence"/>
</dbReference>
<evidence type="ECO:0000256" key="4">
    <source>
        <dbReference type="ARBA" id="ARBA00022660"/>
    </source>
</evidence>
<keyword evidence="4" id="KW-0679">Respiratory chain</keyword>
<reference evidence="9" key="1">
    <citation type="journal article" date="2023" name="Mol. Phylogenet. Evol.">
        <title>Genome-scale phylogeny and comparative genomics of the fungal order Sordariales.</title>
        <authorList>
            <person name="Hensen N."/>
            <person name="Bonometti L."/>
            <person name="Westerberg I."/>
            <person name="Brannstrom I.O."/>
            <person name="Guillou S."/>
            <person name="Cros-Aarteil S."/>
            <person name="Calhoun S."/>
            <person name="Haridas S."/>
            <person name="Kuo A."/>
            <person name="Mondo S."/>
            <person name="Pangilinan J."/>
            <person name="Riley R."/>
            <person name="LaButti K."/>
            <person name="Andreopoulos B."/>
            <person name="Lipzen A."/>
            <person name="Chen C."/>
            <person name="Yan M."/>
            <person name="Daum C."/>
            <person name="Ng V."/>
            <person name="Clum A."/>
            <person name="Steindorff A."/>
            <person name="Ohm R.A."/>
            <person name="Martin F."/>
            <person name="Silar P."/>
            <person name="Natvig D.O."/>
            <person name="Lalanne C."/>
            <person name="Gautier V."/>
            <person name="Ament-Velasquez S.L."/>
            <person name="Kruys A."/>
            <person name="Hutchinson M.I."/>
            <person name="Powell A.J."/>
            <person name="Barry K."/>
            <person name="Miller A.N."/>
            <person name="Grigoriev I.V."/>
            <person name="Debuchy R."/>
            <person name="Gladieux P."/>
            <person name="Hiltunen Thoren M."/>
            <person name="Johannesson H."/>
        </authorList>
    </citation>
    <scope>NUCLEOTIDE SEQUENCE</scope>
    <source>
        <strain evidence="9">CBS 508.74</strain>
    </source>
</reference>
<evidence type="ECO:0000313" key="9">
    <source>
        <dbReference type="EMBL" id="KAK4112153.1"/>
    </source>
</evidence>
<evidence type="ECO:0000256" key="5">
    <source>
        <dbReference type="ARBA" id="ARBA00022792"/>
    </source>
</evidence>
<proteinExistence type="inferred from homology"/>
<name>A0AAN6TD08_9PEZI</name>
<dbReference type="InterPro" id="IPR006806">
    <property type="entry name" value="NDUFA5"/>
</dbReference>
<evidence type="ECO:0000256" key="2">
    <source>
        <dbReference type="ARBA" id="ARBA00010261"/>
    </source>
</evidence>
<dbReference type="EMBL" id="MU853343">
    <property type="protein sequence ID" value="KAK4112153.1"/>
    <property type="molecule type" value="Genomic_DNA"/>
</dbReference>
<dbReference type="GO" id="GO:0005743">
    <property type="term" value="C:mitochondrial inner membrane"/>
    <property type="evidence" value="ECO:0007669"/>
    <property type="project" value="UniProtKB-SubCell"/>
</dbReference>
<comment type="subcellular location">
    <subcellularLocation>
        <location evidence="1">Mitochondrion inner membrane</location>
        <topology evidence="1">Peripheral membrane protein</topology>
        <orientation evidence="1">Matrix side</orientation>
    </subcellularLocation>
</comment>
<evidence type="ECO:0000256" key="7">
    <source>
        <dbReference type="ARBA" id="ARBA00023128"/>
    </source>
</evidence>
<organism evidence="9 10">
    <name type="scientific">Canariomyces notabilis</name>
    <dbReference type="NCBI Taxonomy" id="2074819"/>
    <lineage>
        <taxon>Eukaryota</taxon>
        <taxon>Fungi</taxon>
        <taxon>Dikarya</taxon>
        <taxon>Ascomycota</taxon>
        <taxon>Pezizomycotina</taxon>
        <taxon>Sordariomycetes</taxon>
        <taxon>Sordariomycetidae</taxon>
        <taxon>Sordariales</taxon>
        <taxon>Chaetomiaceae</taxon>
        <taxon>Canariomyces</taxon>
    </lineage>
</organism>
<accession>A0AAN6TD08</accession>
<dbReference type="GeneID" id="89941890"/>
<dbReference type="PANTHER" id="PTHR12653:SF0">
    <property type="entry name" value="NADH DEHYDROGENASE [UBIQUINONE] 1 ALPHA SUBCOMPLEX SUBUNIT 5"/>
    <property type="match status" value="1"/>
</dbReference>